<feature type="compositionally biased region" description="Acidic residues" evidence="1">
    <location>
        <begin position="100"/>
        <end position="114"/>
    </location>
</feature>
<name>A0A9Q3EH42_9BASI</name>
<protein>
    <submittedName>
        <fullName evidence="2">Uncharacterized protein</fullName>
    </submittedName>
</protein>
<dbReference type="EMBL" id="AVOT02027044">
    <property type="protein sequence ID" value="MBW0519020.1"/>
    <property type="molecule type" value="Genomic_DNA"/>
</dbReference>
<evidence type="ECO:0000313" key="2">
    <source>
        <dbReference type="EMBL" id="MBW0519020.1"/>
    </source>
</evidence>
<gene>
    <name evidence="2" type="ORF">O181_058735</name>
</gene>
<keyword evidence="3" id="KW-1185">Reference proteome</keyword>
<comment type="caution">
    <text evidence="2">The sequence shown here is derived from an EMBL/GenBank/DDBJ whole genome shotgun (WGS) entry which is preliminary data.</text>
</comment>
<feature type="region of interest" description="Disordered" evidence="1">
    <location>
        <begin position="100"/>
        <end position="130"/>
    </location>
</feature>
<evidence type="ECO:0000256" key="1">
    <source>
        <dbReference type="SAM" id="MobiDB-lite"/>
    </source>
</evidence>
<organism evidence="2 3">
    <name type="scientific">Austropuccinia psidii MF-1</name>
    <dbReference type="NCBI Taxonomy" id="1389203"/>
    <lineage>
        <taxon>Eukaryota</taxon>
        <taxon>Fungi</taxon>
        <taxon>Dikarya</taxon>
        <taxon>Basidiomycota</taxon>
        <taxon>Pucciniomycotina</taxon>
        <taxon>Pucciniomycetes</taxon>
        <taxon>Pucciniales</taxon>
        <taxon>Sphaerophragmiaceae</taxon>
        <taxon>Austropuccinia</taxon>
    </lineage>
</organism>
<accession>A0A9Q3EH42</accession>
<evidence type="ECO:0000313" key="3">
    <source>
        <dbReference type="Proteomes" id="UP000765509"/>
    </source>
</evidence>
<proteinExistence type="predicted"/>
<feature type="region of interest" description="Disordered" evidence="1">
    <location>
        <begin position="61"/>
        <end position="82"/>
    </location>
</feature>
<reference evidence="2" key="1">
    <citation type="submission" date="2021-03" db="EMBL/GenBank/DDBJ databases">
        <title>Draft genome sequence of rust myrtle Austropuccinia psidii MF-1, a brazilian biotype.</title>
        <authorList>
            <person name="Quecine M.C."/>
            <person name="Pachon D.M.R."/>
            <person name="Bonatelli M.L."/>
            <person name="Correr F.H."/>
            <person name="Franceschini L.M."/>
            <person name="Leite T.F."/>
            <person name="Margarido G.R.A."/>
            <person name="Almeida C.A."/>
            <person name="Ferrarezi J.A."/>
            <person name="Labate C.A."/>
        </authorList>
    </citation>
    <scope>NUCLEOTIDE SEQUENCE</scope>
    <source>
        <strain evidence="2">MF-1</strain>
    </source>
</reference>
<sequence>MPGEPEHAVKCICNQSFTLDDIAKNLQDVRKRTNIGKYSQFRSSSFKEKQPFRVDFKDKPKEKMAEVTKKKNTCHNGGSTDHYSNSFPKVKKKFYAIEQVPEEESPTEDSESDSMGDAIREKSDDEQDPRDEFLVEYQAETQIEIQDIQLKAGMLQDTENESLCKHTKDAETFLVTPTEGMVFICGTDINITVCIDNSQHPLIIDSGAHCSIVAKNCLINHFQNFEKQLLPTKAKNFKSASGKMKSIETIFEEIIIPHRKVNIRLNPEFVVLYDAHIQGFLGGQITKGCMALIFATVRTGTLP</sequence>
<dbReference type="Proteomes" id="UP000765509">
    <property type="component" value="Unassembled WGS sequence"/>
</dbReference>
<dbReference type="AlphaFoldDB" id="A0A9Q3EH42"/>